<evidence type="ECO:0000313" key="3">
    <source>
        <dbReference type="EMBL" id="GBP85524.1"/>
    </source>
</evidence>
<feature type="compositionally biased region" description="Polar residues" evidence="1">
    <location>
        <begin position="43"/>
        <end position="52"/>
    </location>
</feature>
<reference evidence="3 4" key="1">
    <citation type="journal article" date="2019" name="Commun. Biol.">
        <title>The bagworm genome reveals a unique fibroin gene that provides high tensile strength.</title>
        <authorList>
            <person name="Kono N."/>
            <person name="Nakamura H."/>
            <person name="Ohtoshi R."/>
            <person name="Tomita M."/>
            <person name="Numata K."/>
            <person name="Arakawa K."/>
        </authorList>
    </citation>
    <scope>NUCLEOTIDE SEQUENCE [LARGE SCALE GENOMIC DNA]</scope>
</reference>
<keyword evidence="2" id="KW-0472">Membrane</keyword>
<feature type="region of interest" description="Disordered" evidence="1">
    <location>
        <begin position="43"/>
        <end position="62"/>
    </location>
</feature>
<keyword evidence="2" id="KW-1133">Transmembrane helix</keyword>
<proteinExistence type="predicted"/>
<keyword evidence="4" id="KW-1185">Reference proteome</keyword>
<comment type="caution">
    <text evidence="3">The sequence shown here is derived from an EMBL/GenBank/DDBJ whole genome shotgun (WGS) entry which is preliminary data.</text>
</comment>
<evidence type="ECO:0000256" key="2">
    <source>
        <dbReference type="SAM" id="Phobius"/>
    </source>
</evidence>
<keyword evidence="2" id="KW-0812">Transmembrane</keyword>
<dbReference type="EMBL" id="BGZK01001743">
    <property type="protein sequence ID" value="GBP85524.1"/>
    <property type="molecule type" value="Genomic_DNA"/>
</dbReference>
<accession>A0A4C1ZEK5</accession>
<evidence type="ECO:0000256" key="1">
    <source>
        <dbReference type="SAM" id="MobiDB-lite"/>
    </source>
</evidence>
<feature type="transmembrane region" description="Helical" evidence="2">
    <location>
        <begin position="90"/>
        <end position="107"/>
    </location>
</feature>
<gene>
    <name evidence="3" type="ORF">EVAR_53748_1</name>
</gene>
<feature type="region of interest" description="Disordered" evidence="1">
    <location>
        <begin position="130"/>
        <end position="152"/>
    </location>
</feature>
<name>A0A4C1ZEK5_EUMVA</name>
<evidence type="ECO:0000313" key="4">
    <source>
        <dbReference type="Proteomes" id="UP000299102"/>
    </source>
</evidence>
<protein>
    <submittedName>
        <fullName evidence="3">Uncharacterized protein</fullName>
    </submittedName>
</protein>
<dbReference type="Proteomes" id="UP000299102">
    <property type="component" value="Unassembled WGS sequence"/>
</dbReference>
<organism evidence="3 4">
    <name type="scientific">Eumeta variegata</name>
    <name type="common">Bagworm moth</name>
    <name type="synonym">Eumeta japonica</name>
    <dbReference type="NCBI Taxonomy" id="151549"/>
    <lineage>
        <taxon>Eukaryota</taxon>
        <taxon>Metazoa</taxon>
        <taxon>Ecdysozoa</taxon>
        <taxon>Arthropoda</taxon>
        <taxon>Hexapoda</taxon>
        <taxon>Insecta</taxon>
        <taxon>Pterygota</taxon>
        <taxon>Neoptera</taxon>
        <taxon>Endopterygota</taxon>
        <taxon>Lepidoptera</taxon>
        <taxon>Glossata</taxon>
        <taxon>Ditrysia</taxon>
        <taxon>Tineoidea</taxon>
        <taxon>Psychidae</taxon>
        <taxon>Oiketicinae</taxon>
        <taxon>Eumeta</taxon>
    </lineage>
</organism>
<sequence length="152" mass="16921">MLASVYADEQFVKLEIFKTQYLKTLAQTRDVLARHNHSSGGFSIASDTGSSTAHDHGASPSSTRFPLLQTSLLLARRRTFTTTMNLRRPLFLALTLLVLIACVSAAPKVKKHKKFRKHVGKTFDYVTTGSETFTRPGKPSTGGQRHVDDHRH</sequence>
<dbReference type="AlphaFoldDB" id="A0A4C1ZEK5"/>